<dbReference type="EMBL" id="JASBNA010000019">
    <property type="protein sequence ID" value="KAK7685676.1"/>
    <property type="molecule type" value="Genomic_DNA"/>
</dbReference>
<dbReference type="Gene3D" id="3.80.10.10">
    <property type="entry name" value="Ribonuclease Inhibitor"/>
    <property type="match status" value="1"/>
</dbReference>
<comment type="caution">
    <text evidence="1">The sequence shown here is derived from an EMBL/GenBank/DDBJ whole genome shotgun (WGS) entry which is preliminary data.</text>
</comment>
<dbReference type="SUPFAM" id="SSF52047">
    <property type="entry name" value="RNI-like"/>
    <property type="match status" value="1"/>
</dbReference>
<dbReference type="Proteomes" id="UP001385951">
    <property type="component" value="Unassembled WGS sequence"/>
</dbReference>
<accession>A0AAW0FXY4</accession>
<organism evidence="1 2">
    <name type="scientific">Cerrena zonata</name>
    <dbReference type="NCBI Taxonomy" id="2478898"/>
    <lineage>
        <taxon>Eukaryota</taxon>
        <taxon>Fungi</taxon>
        <taxon>Dikarya</taxon>
        <taxon>Basidiomycota</taxon>
        <taxon>Agaricomycotina</taxon>
        <taxon>Agaricomycetes</taxon>
        <taxon>Polyporales</taxon>
        <taxon>Cerrenaceae</taxon>
        <taxon>Cerrena</taxon>
    </lineage>
</organism>
<name>A0AAW0FXY4_9APHY</name>
<evidence type="ECO:0000313" key="1">
    <source>
        <dbReference type="EMBL" id="KAK7685676.1"/>
    </source>
</evidence>
<gene>
    <name evidence="1" type="ORF">QCA50_011020</name>
</gene>
<keyword evidence="2" id="KW-1185">Reference proteome</keyword>
<evidence type="ECO:0000313" key="2">
    <source>
        <dbReference type="Proteomes" id="UP001385951"/>
    </source>
</evidence>
<dbReference type="InterPro" id="IPR032675">
    <property type="entry name" value="LRR_dom_sf"/>
</dbReference>
<proteinExistence type="predicted"/>
<dbReference type="AlphaFoldDB" id="A0AAW0FXY4"/>
<reference evidence="1 2" key="1">
    <citation type="submission" date="2022-09" db="EMBL/GenBank/DDBJ databases">
        <authorList>
            <person name="Palmer J.M."/>
        </authorList>
    </citation>
    <scope>NUCLEOTIDE SEQUENCE [LARGE SCALE GENOMIC DNA]</scope>
    <source>
        <strain evidence="1 2">DSM 7382</strain>
    </source>
</reference>
<sequence length="253" mass="28607">MHDSDKAFASASEWLDRAKGAPLEIIGTIRWGFDSRRVWQLLIPHLDRTFTLSIAFVMIQNIWTSAGHYRSWIPVQKLLDSLPNLRDLEISVQYGATDSWLPHVTNPHLTRLALTGGNKTVQDHETLFKGIAVLQSLPLLEKLELENVYVIRRAREVNRPQSIFTSLRHLTMSGGCRAIATFLKCTNCLQTVHLSINVVNPIYVGFKDSKDILMFGVISFCEILQLIHDTTLQSIVTARIGTECDLASLEFLH</sequence>
<protein>
    <submittedName>
        <fullName evidence="1">Uncharacterized protein</fullName>
    </submittedName>
</protein>